<keyword evidence="1" id="KW-0805">Transcription regulation</keyword>
<dbReference type="Gene3D" id="1.10.10.10">
    <property type="entry name" value="Winged helix-like DNA-binding domain superfamily/Winged helix DNA-binding domain"/>
    <property type="match status" value="1"/>
</dbReference>
<dbReference type="GO" id="GO:0045892">
    <property type="term" value="P:negative regulation of DNA-templated transcription"/>
    <property type="evidence" value="ECO:0007669"/>
    <property type="project" value="TreeGrafter"/>
</dbReference>
<dbReference type="PRINTS" id="PR00035">
    <property type="entry name" value="HTHGNTR"/>
</dbReference>
<dbReference type="GO" id="GO:0003677">
    <property type="term" value="F:DNA binding"/>
    <property type="evidence" value="ECO:0007669"/>
    <property type="project" value="UniProtKB-KW"/>
</dbReference>
<organism evidence="6 7">
    <name type="scientific">Streptomyces agglomeratus</name>
    <dbReference type="NCBI Taxonomy" id="285458"/>
    <lineage>
        <taxon>Bacteria</taxon>
        <taxon>Bacillati</taxon>
        <taxon>Actinomycetota</taxon>
        <taxon>Actinomycetes</taxon>
        <taxon>Kitasatosporales</taxon>
        <taxon>Streptomycetaceae</taxon>
        <taxon>Streptomyces</taxon>
    </lineage>
</organism>
<evidence type="ECO:0000256" key="4">
    <source>
        <dbReference type="SAM" id="MobiDB-lite"/>
    </source>
</evidence>
<dbReference type="PROSITE" id="PS50949">
    <property type="entry name" value="HTH_GNTR"/>
    <property type="match status" value="1"/>
</dbReference>
<dbReference type="SMART" id="SM00345">
    <property type="entry name" value="HTH_GNTR"/>
    <property type="match status" value="1"/>
</dbReference>
<dbReference type="EMBL" id="MEHJ01000001">
    <property type="protein sequence ID" value="OEJ29630.1"/>
    <property type="molecule type" value="Genomic_DNA"/>
</dbReference>
<keyword evidence="7" id="KW-1185">Reference proteome</keyword>
<dbReference type="GO" id="GO:0003700">
    <property type="term" value="F:DNA-binding transcription factor activity"/>
    <property type="evidence" value="ECO:0007669"/>
    <property type="project" value="InterPro"/>
</dbReference>
<evidence type="ECO:0000256" key="2">
    <source>
        <dbReference type="ARBA" id="ARBA00023125"/>
    </source>
</evidence>
<dbReference type="Proteomes" id="UP000095759">
    <property type="component" value="Unassembled WGS sequence"/>
</dbReference>
<keyword evidence="2" id="KW-0238">DNA-binding</keyword>
<dbReference type="InterPro" id="IPR036388">
    <property type="entry name" value="WH-like_DNA-bd_sf"/>
</dbReference>
<dbReference type="OrthoDB" id="7363114at2"/>
<gene>
    <name evidence="6" type="ORF">AS594_22390</name>
</gene>
<comment type="caution">
    <text evidence="6">The sequence shown here is derived from an EMBL/GenBank/DDBJ whole genome shotgun (WGS) entry which is preliminary data.</text>
</comment>
<reference evidence="6 7" key="1">
    <citation type="submission" date="2016-08" db="EMBL/GenBank/DDBJ databases">
        <title>Complete genome sequence of Streptomyces agglomeratus strain 6-3-2, a novel anti-MRSA actinomycete isolated from Wuli of Tebit, China.</title>
        <authorList>
            <person name="Chen X."/>
        </authorList>
    </citation>
    <scope>NUCLEOTIDE SEQUENCE [LARGE SCALE GENOMIC DNA]</scope>
    <source>
        <strain evidence="6 7">6-3-2</strain>
    </source>
</reference>
<dbReference type="InterPro" id="IPR000524">
    <property type="entry name" value="Tscrpt_reg_HTH_GntR"/>
</dbReference>
<protein>
    <recommendedName>
        <fullName evidence="5">HTH gntR-type domain-containing protein</fullName>
    </recommendedName>
</protein>
<dbReference type="PANTHER" id="PTHR44846:SF17">
    <property type="entry name" value="GNTR-FAMILY TRANSCRIPTIONAL REGULATOR"/>
    <property type="match status" value="1"/>
</dbReference>
<keyword evidence="3" id="KW-0804">Transcription</keyword>
<dbReference type="PANTHER" id="PTHR44846">
    <property type="entry name" value="MANNOSYL-D-GLYCERATE TRANSPORT/METABOLISM SYSTEM REPRESSOR MNGR-RELATED"/>
    <property type="match status" value="1"/>
</dbReference>
<evidence type="ECO:0000259" key="5">
    <source>
        <dbReference type="PROSITE" id="PS50949"/>
    </source>
</evidence>
<dbReference type="Pfam" id="PF00392">
    <property type="entry name" value="GntR"/>
    <property type="match status" value="1"/>
</dbReference>
<dbReference type="SUPFAM" id="SSF46785">
    <property type="entry name" value="Winged helix' DNA-binding domain"/>
    <property type="match status" value="1"/>
</dbReference>
<evidence type="ECO:0000256" key="3">
    <source>
        <dbReference type="ARBA" id="ARBA00023163"/>
    </source>
</evidence>
<feature type="compositionally biased region" description="Basic and acidic residues" evidence="4">
    <location>
        <begin position="73"/>
        <end position="82"/>
    </location>
</feature>
<evidence type="ECO:0000313" key="7">
    <source>
        <dbReference type="Proteomes" id="UP000095759"/>
    </source>
</evidence>
<proteinExistence type="predicted"/>
<feature type="region of interest" description="Disordered" evidence="4">
    <location>
        <begin position="57"/>
        <end position="82"/>
    </location>
</feature>
<evidence type="ECO:0000313" key="6">
    <source>
        <dbReference type="EMBL" id="OEJ29630.1"/>
    </source>
</evidence>
<dbReference type="InterPro" id="IPR050679">
    <property type="entry name" value="Bact_HTH_transcr_reg"/>
</dbReference>
<accession>A0A1E5PJB5</accession>
<dbReference type="InterPro" id="IPR036390">
    <property type="entry name" value="WH_DNA-bd_sf"/>
</dbReference>
<dbReference type="AlphaFoldDB" id="A0A1E5PJB5"/>
<feature type="domain" description="HTH gntR-type" evidence="5">
    <location>
        <begin position="1"/>
        <end position="65"/>
    </location>
</feature>
<dbReference type="CDD" id="cd07377">
    <property type="entry name" value="WHTH_GntR"/>
    <property type="match status" value="1"/>
</dbReference>
<name>A0A1E5PJB5_9ACTN</name>
<evidence type="ECO:0000256" key="1">
    <source>
        <dbReference type="ARBA" id="ARBA00023015"/>
    </source>
</evidence>
<sequence length="108" mass="12046">MQIADAIRQDIADDLLKPGKKLPTHKQLSERFGVATQTVQNGLRILRDEGLIRSEGVRGNFVTDDAQPPRTRPSGEQDKPSDFEAIRAEVEQLKERVAALEAQAQRGR</sequence>